<reference evidence="3 4" key="1">
    <citation type="submission" date="2024-05" db="EMBL/GenBank/DDBJ databases">
        <authorList>
            <person name="Park S."/>
        </authorList>
    </citation>
    <scope>NUCLEOTIDE SEQUENCE [LARGE SCALE GENOMIC DNA]</scope>
    <source>
        <strain evidence="3 4">DGU5</strain>
    </source>
</reference>
<dbReference type="CDD" id="cd01949">
    <property type="entry name" value="GGDEF"/>
    <property type="match status" value="1"/>
</dbReference>
<dbReference type="EMBL" id="JBDLBR010000005">
    <property type="protein sequence ID" value="MEN7538231.1"/>
    <property type="molecule type" value="Genomic_DNA"/>
</dbReference>
<dbReference type="SMART" id="SM00267">
    <property type="entry name" value="GGDEF"/>
    <property type="match status" value="1"/>
</dbReference>
<keyword evidence="4" id="KW-1185">Reference proteome</keyword>
<protein>
    <submittedName>
        <fullName evidence="3">EAL domain-containing protein</fullName>
    </submittedName>
</protein>
<dbReference type="InterPro" id="IPR000014">
    <property type="entry name" value="PAS"/>
</dbReference>
<dbReference type="InterPro" id="IPR043128">
    <property type="entry name" value="Rev_trsase/Diguanyl_cyclase"/>
</dbReference>
<proteinExistence type="predicted"/>
<dbReference type="Gene3D" id="3.20.20.450">
    <property type="entry name" value="EAL domain"/>
    <property type="match status" value="1"/>
</dbReference>
<evidence type="ECO:0000259" key="1">
    <source>
        <dbReference type="PROSITE" id="PS50883"/>
    </source>
</evidence>
<dbReference type="SMART" id="SM00052">
    <property type="entry name" value="EAL"/>
    <property type="match status" value="1"/>
</dbReference>
<dbReference type="SUPFAM" id="SSF55073">
    <property type="entry name" value="Nucleotide cyclase"/>
    <property type="match status" value="1"/>
</dbReference>
<dbReference type="SMART" id="SM00091">
    <property type="entry name" value="PAS"/>
    <property type="match status" value="1"/>
</dbReference>
<dbReference type="SUPFAM" id="SSF141868">
    <property type="entry name" value="EAL domain-like"/>
    <property type="match status" value="1"/>
</dbReference>
<comment type="caution">
    <text evidence="3">The sequence shown here is derived from an EMBL/GenBank/DDBJ whole genome shotgun (WGS) entry which is preliminary data.</text>
</comment>
<accession>A0ABV0D1L2</accession>
<dbReference type="SUPFAM" id="SSF55785">
    <property type="entry name" value="PYP-like sensor domain (PAS domain)"/>
    <property type="match status" value="1"/>
</dbReference>
<dbReference type="InterPro" id="IPR052155">
    <property type="entry name" value="Biofilm_reg_signaling"/>
</dbReference>
<sequence length="603" mass="66554">MIEDKTQMKSVSRIKQLELNEGHLMSVASNGPSRAPDFTESELKTASEYERVKEAVNHITQGIILFDTNHDVMFCNDRYIEMFDLSRDVVKPGCTLLELLEHRREAGYLKGDVEEYRQNLIAVNMRGKTVSQEIKTTDGRTIHMVNTPLASGGGVATFEDVSEQEQAKAQIEHMAHHDALTGLPNRTQFQSRLDHALNWNGRDAQVAVLFIDLDNFKNINDTLGHQIGDELLKVVSDRLRKCVRDSDAIARLGGDEFVVIQPNGATPAGAAQLATRIREAVTAPCKILDHQIIIDTSIGIAISPTDGTGPDQLIKNADLALYGAKGSGRGTYRFFEEQMDARMAARHALELDLRKALVNGEFELQFQPLVNIERGNICACEALLRWTHPKRGTINPDVFIPIAEETGLITRIGEWVIRTACMEAAKWSSEVTLAVNISPVQFRSQNLVQIVTHSLAASGLPAERLEIEITEAILLDQTELTLEKLGQLKALGIRIAMDDFGTGYSSLGYLQKFPFDKIKIDGSFIKGLSDQTESTAIVRAVTGLAGSFRMTTTAEGVETKEQLDIVKELGCTEMQGFLFSKACSAADLAKLFKAQKKSPHTES</sequence>
<dbReference type="PROSITE" id="PS50887">
    <property type="entry name" value="GGDEF"/>
    <property type="match status" value="1"/>
</dbReference>
<feature type="domain" description="GGDEF" evidence="2">
    <location>
        <begin position="204"/>
        <end position="337"/>
    </location>
</feature>
<dbReference type="Pfam" id="PF12860">
    <property type="entry name" value="PAS_7"/>
    <property type="match status" value="1"/>
</dbReference>
<evidence type="ECO:0000313" key="4">
    <source>
        <dbReference type="Proteomes" id="UP001484535"/>
    </source>
</evidence>
<dbReference type="NCBIfam" id="TIGR00254">
    <property type="entry name" value="GGDEF"/>
    <property type="match status" value="1"/>
</dbReference>
<dbReference type="Pfam" id="PF00990">
    <property type="entry name" value="GGDEF"/>
    <property type="match status" value="1"/>
</dbReference>
<dbReference type="CDD" id="cd01948">
    <property type="entry name" value="EAL"/>
    <property type="match status" value="1"/>
</dbReference>
<dbReference type="InterPro" id="IPR029787">
    <property type="entry name" value="Nucleotide_cyclase"/>
</dbReference>
<dbReference type="PANTHER" id="PTHR44757:SF2">
    <property type="entry name" value="BIOFILM ARCHITECTURE MAINTENANCE PROTEIN MBAA"/>
    <property type="match status" value="1"/>
</dbReference>
<evidence type="ECO:0000259" key="2">
    <source>
        <dbReference type="PROSITE" id="PS50887"/>
    </source>
</evidence>
<gene>
    <name evidence="3" type="ORF">ABDJ38_13695</name>
</gene>
<dbReference type="Proteomes" id="UP001484535">
    <property type="component" value="Unassembled WGS sequence"/>
</dbReference>
<dbReference type="PROSITE" id="PS50883">
    <property type="entry name" value="EAL"/>
    <property type="match status" value="1"/>
</dbReference>
<organism evidence="3 4">
    <name type="scientific">Aurantiacibacter flavus</name>
    <dbReference type="NCBI Taxonomy" id="3145232"/>
    <lineage>
        <taxon>Bacteria</taxon>
        <taxon>Pseudomonadati</taxon>
        <taxon>Pseudomonadota</taxon>
        <taxon>Alphaproteobacteria</taxon>
        <taxon>Sphingomonadales</taxon>
        <taxon>Erythrobacteraceae</taxon>
        <taxon>Aurantiacibacter</taxon>
    </lineage>
</organism>
<name>A0ABV0D1L2_9SPHN</name>
<dbReference type="RefSeq" id="WP_346785695.1">
    <property type="nucleotide sequence ID" value="NZ_JBDLBR010000005.1"/>
</dbReference>
<dbReference type="InterPro" id="IPR035965">
    <property type="entry name" value="PAS-like_dom_sf"/>
</dbReference>
<dbReference type="InterPro" id="IPR035919">
    <property type="entry name" value="EAL_sf"/>
</dbReference>
<dbReference type="PANTHER" id="PTHR44757">
    <property type="entry name" value="DIGUANYLATE CYCLASE DGCP"/>
    <property type="match status" value="1"/>
</dbReference>
<dbReference type="Pfam" id="PF00563">
    <property type="entry name" value="EAL"/>
    <property type="match status" value="1"/>
</dbReference>
<dbReference type="InterPro" id="IPR000160">
    <property type="entry name" value="GGDEF_dom"/>
</dbReference>
<dbReference type="Gene3D" id="3.30.70.270">
    <property type="match status" value="1"/>
</dbReference>
<dbReference type="CDD" id="cd00130">
    <property type="entry name" value="PAS"/>
    <property type="match status" value="1"/>
</dbReference>
<feature type="domain" description="EAL" evidence="1">
    <location>
        <begin position="346"/>
        <end position="596"/>
    </location>
</feature>
<evidence type="ECO:0000313" key="3">
    <source>
        <dbReference type="EMBL" id="MEN7538231.1"/>
    </source>
</evidence>
<dbReference type="InterPro" id="IPR001633">
    <property type="entry name" value="EAL_dom"/>
</dbReference>
<dbReference type="Gene3D" id="3.30.450.20">
    <property type="entry name" value="PAS domain"/>
    <property type="match status" value="1"/>
</dbReference>